<accession>A0A6G3ZZV0</accession>
<evidence type="ECO:0000313" key="1">
    <source>
        <dbReference type="EMBL" id="NEW07630.1"/>
    </source>
</evidence>
<name>A0A6G3ZZV0_9BACL</name>
<dbReference type="EMBL" id="JAAIKC010000006">
    <property type="protein sequence ID" value="NEW07630.1"/>
    <property type="molecule type" value="Genomic_DNA"/>
</dbReference>
<comment type="caution">
    <text evidence="1">The sequence shown here is derived from an EMBL/GenBank/DDBJ whole genome shotgun (WGS) entry which is preliminary data.</text>
</comment>
<dbReference type="RefSeq" id="WP_163948954.1">
    <property type="nucleotide sequence ID" value="NZ_JAAIKC010000006.1"/>
</dbReference>
<sequence>MVNQVLKCLFFALHRLRRQIRAGQQAIVSLRPTLIINDTYELEKFMPFEYRLLIRRDIAFLHNGIKIIQRIFPFEN</sequence>
<organism evidence="1">
    <name type="scientific">Paenibacillus sp. SYP-B3998</name>
    <dbReference type="NCBI Taxonomy" id="2678564"/>
    <lineage>
        <taxon>Bacteria</taxon>
        <taxon>Bacillati</taxon>
        <taxon>Bacillota</taxon>
        <taxon>Bacilli</taxon>
        <taxon>Bacillales</taxon>
        <taxon>Paenibacillaceae</taxon>
        <taxon>Paenibacillus</taxon>
    </lineage>
</organism>
<gene>
    <name evidence="1" type="ORF">GK047_16635</name>
</gene>
<proteinExistence type="predicted"/>
<dbReference type="AlphaFoldDB" id="A0A6G3ZZV0"/>
<protein>
    <submittedName>
        <fullName evidence="1">Uncharacterized protein</fullName>
    </submittedName>
</protein>
<reference evidence="1" key="1">
    <citation type="submission" date="2020-02" db="EMBL/GenBank/DDBJ databases">
        <authorList>
            <person name="Shen X.-R."/>
            <person name="Zhang Y.-X."/>
        </authorList>
    </citation>
    <scope>NUCLEOTIDE SEQUENCE</scope>
    <source>
        <strain evidence="1">SYP-B3998</strain>
    </source>
</reference>